<comment type="caution">
    <text evidence="1">The sequence shown here is derived from an EMBL/GenBank/DDBJ whole genome shotgun (WGS) entry which is preliminary data.</text>
</comment>
<keyword evidence="2" id="KW-1185">Reference proteome</keyword>
<proteinExistence type="predicted"/>
<protein>
    <submittedName>
        <fullName evidence="1">Uncharacterized protein</fullName>
    </submittedName>
</protein>
<name>A0A8J7R0R2_9HYPH</name>
<dbReference type="InterPro" id="IPR046574">
    <property type="entry name" value="DUF6634"/>
</dbReference>
<dbReference type="RefSeq" id="WP_209333925.1">
    <property type="nucleotide sequence ID" value="NZ_JAGIYY010000001.1"/>
</dbReference>
<sequence>MVIKLNRDGSPNPPLDRMLGKLGSLVSDIEAIRRGVSPEELAGNQPPMLASWTPRLGQKMYLEGLSTGHPKLCGQDRLISTSELFLLSEDQAWARTLSRWYRLGEPGFLPGSAVRAAET</sequence>
<evidence type="ECO:0000313" key="1">
    <source>
        <dbReference type="EMBL" id="MBP0437980.1"/>
    </source>
</evidence>
<reference evidence="1" key="1">
    <citation type="submission" date="2021-03" db="EMBL/GenBank/DDBJ databases">
        <title>Genome sequencing and assembly of Tianweitania sediminis.</title>
        <authorList>
            <person name="Chhetri G."/>
        </authorList>
    </citation>
    <scope>NUCLEOTIDE SEQUENCE</scope>
    <source>
        <strain evidence="1">Z8</strain>
    </source>
</reference>
<evidence type="ECO:0000313" key="2">
    <source>
        <dbReference type="Proteomes" id="UP000666240"/>
    </source>
</evidence>
<accession>A0A8J7R0R2</accession>
<dbReference type="AlphaFoldDB" id="A0A8J7R0R2"/>
<dbReference type="Pfam" id="PF20339">
    <property type="entry name" value="DUF6634"/>
    <property type="match status" value="1"/>
</dbReference>
<organism evidence="1 2">
    <name type="scientific">Tianweitania sediminis</name>
    <dbReference type="NCBI Taxonomy" id="1502156"/>
    <lineage>
        <taxon>Bacteria</taxon>
        <taxon>Pseudomonadati</taxon>
        <taxon>Pseudomonadota</taxon>
        <taxon>Alphaproteobacteria</taxon>
        <taxon>Hyphomicrobiales</taxon>
        <taxon>Phyllobacteriaceae</taxon>
        <taxon>Tianweitania</taxon>
    </lineage>
</organism>
<gene>
    <name evidence="1" type="ORF">J5Y06_04890</name>
</gene>
<dbReference type="Proteomes" id="UP000666240">
    <property type="component" value="Unassembled WGS sequence"/>
</dbReference>
<dbReference type="EMBL" id="JAGIYY010000001">
    <property type="protein sequence ID" value="MBP0437980.1"/>
    <property type="molecule type" value="Genomic_DNA"/>
</dbReference>